<sequence>MSKFILKKSDGFSAIAMVMMLFLLTSVLLTEFRRTSLSTQKRTVVDKQHYQNKNYALSAIQWALTLEWELPDNTWYCKKHPTSLFYACIKLATLSNNNYTVIKGQSGEFTYYHLANYRQGRLKIEHGHWLDYCPQKRQADCE</sequence>
<proteinExistence type="predicted"/>
<name>A0A495RHR4_9GAMM</name>
<accession>A0A495RHR4</accession>
<keyword evidence="3" id="KW-1185">Reference proteome</keyword>
<dbReference type="EMBL" id="RBWY01000001">
    <property type="protein sequence ID" value="RKS87073.1"/>
    <property type="molecule type" value="Genomic_DNA"/>
</dbReference>
<feature type="transmembrane region" description="Helical" evidence="1">
    <location>
        <begin position="12"/>
        <end position="32"/>
    </location>
</feature>
<evidence type="ECO:0000313" key="3">
    <source>
        <dbReference type="Proteomes" id="UP000278542"/>
    </source>
</evidence>
<dbReference type="AlphaFoldDB" id="A0A495RHR4"/>
<keyword evidence="1" id="KW-1133">Transmembrane helix</keyword>
<evidence type="ECO:0000313" key="2">
    <source>
        <dbReference type="EMBL" id="RKS87073.1"/>
    </source>
</evidence>
<dbReference type="Pfam" id="PF10713">
    <property type="entry name" value="DUF2509"/>
    <property type="match status" value="1"/>
</dbReference>
<dbReference type="Proteomes" id="UP000278542">
    <property type="component" value="Unassembled WGS sequence"/>
</dbReference>
<evidence type="ECO:0000256" key="1">
    <source>
        <dbReference type="SAM" id="Phobius"/>
    </source>
</evidence>
<keyword evidence="1" id="KW-0812">Transmembrane</keyword>
<keyword evidence="1" id="KW-0472">Membrane</keyword>
<protein>
    <submittedName>
        <fullName evidence="2">Uncharacterized protein DUF2509</fullName>
    </submittedName>
</protein>
<gene>
    <name evidence="2" type="ORF">DES39_0284</name>
</gene>
<reference evidence="2 3" key="1">
    <citation type="submission" date="2018-10" db="EMBL/GenBank/DDBJ databases">
        <title>Genomic Encyclopedia of Type Strains, Phase IV (KMG-IV): sequencing the most valuable type-strain genomes for metagenomic binning, comparative biology and taxonomic classification.</title>
        <authorList>
            <person name="Goeker M."/>
        </authorList>
    </citation>
    <scope>NUCLEOTIDE SEQUENCE [LARGE SCALE GENOMIC DNA]</scope>
    <source>
        <strain evidence="2 3">DSM 22228</strain>
    </source>
</reference>
<organism evidence="2 3">
    <name type="scientific">Orbus hercynius</name>
    <dbReference type="NCBI Taxonomy" id="593135"/>
    <lineage>
        <taxon>Bacteria</taxon>
        <taxon>Pseudomonadati</taxon>
        <taxon>Pseudomonadota</taxon>
        <taxon>Gammaproteobacteria</taxon>
        <taxon>Orbales</taxon>
        <taxon>Orbaceae</taxon>
        <taxon>Orbus</taxon>
    </lineage>
</organism>
<comment type="caution">
    <text evidence="2">The sequence shown here is derived from an EMBL/GenBank/DDBJ whole genome shotgun (WGS) entry which is preliminary data.</text>
</comment>
<dbReference type="InterPro" id="IPR019652">
    <property type="entry name" value="DUF2509"/>
</dbReference>
<dbReference type="RefSeq" id="WP_170143302.1">
    <property type="nucleotide sequence ID" value="NZ_RBWY01000001.1"/>
</dbReference>